<organism evidence="1 2">
    <name type="scientific">Stenotrophomonas maltophilia</name>
    <name type="common">Pseudomonas maltophilia</name>
    <name type="synonym">Xanthomonas maltophilia</name>
    <dbReference type="NCBI Taxonomy" id="40324"/>
    <lineage>
        <taxon>Bacteria</taxon>
        <taxon>Pseudomonadati</taxon>
        <taxon>Pseudomonadota</taxon>
        <taxon>Gammaproteobacteria</taxon>
        <taxon>Lysobacterales</taxon>
        <taxon>Lysobacteraceae</taxon>
        <taxon>Stenotrophomonas</taxon>
        <taxon>Stenotrophomonas maltophilia group</taxon>
    </lineage>
</organism>
<dbReference type="EMBL" id="ABLOMU010000001">
    <property type="protein sequence ID" value="EKT4439473.1"/>
    <property type="molecule type" value="Genomic_DNA"/>
</dbReference>
<comment type="caution">
    <text evidence="1">The sequence shown here is derived from an EMBL/GenBank/DDBJ whole genome shotgun (WGS) entry which is preliminary data.</text>
</comment>
<reference evidence="1" key="1">
    <citation type="submission" date="2022-07" db="EMBL/GenBank/DDBJ databases">
        <authorList>
            <consortium name="Clinical and Environmental Microbiology Branch: Whole genome sequencing antimicrobial resistance pathogens in the healthcare setting"/>
        </authorList>
    </citation>
    <scope>NUCLEOTIDE SEQUENCE</scope>
    <source>
        <strain evidence="1">Stenotrophomonas_maltophilia_2021CK-00905</strain>
    </source>
</reference>
<dbReference type="Proteomes" id="UP001214521">
    <property type="component" value="Unassembled WGS sequence"/>
</dbReference>
<sequence>MGEVLQFKFNKKRKPYRRRARPQKINRTFRFDQEKLARLEEVAQRSGMTVSEYIRELTDLAVGNNWLFNDAKNA</sequence>
<gene>
    <name evidence="1" type="ORF">QEK83_000066</name>
</gene>
<dbReference type="Pfam" id="PF21983">
    <property type="entry name" value="NikA-like"/>
    <property type="match status" value="1"/>
</dbReference>
<evidence type="ECO:0000313" key="1">
    <source>
        <dbReference type="EMBL" id="EKT4439473.1"/>
    </source>
</evidence>
<dbReference type="AlphaFoldDB" id="A0AAI9FXR8"/>
<proteinExistence type="predicted"/>
<name>A0AAI9FXR8_STEMA</name>
<evidence type="ECO:0000313" key="2">
    <source>
        <dbReference type="Proteomes" id="UP001214521"/>
    </source>
</evidence>
<accession>A0AAI9FXR8</accession>
<dbReference type="InterPro" id="IPR053842">
    <property type="entry name" value="NikA-like"/>
</dbReference>
<protein>
    <submittedName>
        <fullName evidence="1">Uncharacterized protein</fullName>
    </submittedName>
</protein>